<accession>A0A0K9PIS6</accession>
<dbReference type="SMART" id="SM00128">
    <property type="entry name" value="IPPc"/>
    <property type="match status" value="1"/>
</dbReference>
<comment type="similarity">
    <text evidence="1">Belongs to the inositol polyphosphate 5-phosphatase family.</text>
</comment>
<dbReference type="PANTHER" id="PTHR45666">
    <property type="entry name" value="TYPE IV INOSITOL POLYPHOSPHATE 5-PHOSPHATASE 9"/>
    <property type="match status" value="1"/>
</dbReference>
<feature type="compositionally biased region" description="Polar residues" evidence="3">
    <location>
        <begin position="1"/>
        <end position="18"/>
    </location>
</feature>
<dbReference type="EMBL" id="LFYR01000798">
    <property type="protein sequence ID" value="KMZ68983.1"/>
    <property type="molecule type" value="Genomic_DNA"/>
</dbReference>
<dbReference type="Pfam" id="PF22669">
    <property type="entry name" value="Exo_endo_phos2"/>
    <property type="match status" value="1"/>
</dbReference>
<dbReference type="InterPro" id="IPR036691">
    <property type="entry name" value="Endo/exonu/phosph_ase_sf"/>
</dbReference>
<evidence type="ECO:0000256" key="1">
    <source>
        <dbReference type="ARBA" id="ARBA00010768"/>
    </source>
</evidence>
<dbReference type="GO" id="GO:0046856">
    <property type="term" value="P:phosphatidylinositol dephosphorylation"/>
    <property type="evidence" value="ECO:0000318"/>
    <property type="project" value="GO_Central"/>
</dbReference>
<dbReference type="PANTHER" id="PTHR45666:SF3">
    <property type="entry name" value="TYPE I INOSITOL POLYPHOSPHATE 5-PHOSPHATASE 5"/>
    <property type="match status" value="1"/>
</dbReference>
<dbReference type="GO" id="GO:0004445">
    <property type="term" value="F:inositol-polyphosphate 5-phosphatase activity"/>
    <property type="evidence" value="ECO:0007669"/>
    <property type="project" value="InterPro"/>
</dbReference>
<evidence type="ECO:0000256" key="2">
    <source>
        <dbReference type="ARBA" id="ARBA00022801"/>
    </source>
</evidence>
<reference evidence="6" key="1">
    <citation type="journal article" date="2016" name="Nature">
        <title>The genome of the seagrass Zostera marina reveals angiosperm adaptation to the sea.</title>
        <authorList>
            <person name="Olsen J.L."/>
            <person name="Rouze P."/>
            <person name="Verhelst B."/>
            <person name="Lin Y.-C."/>
            <person name="Bayer T."/>
            <person name="Collen J."/>
            <person name="Dattolo E."/>
            <person name="De Paoli E."/>
            <person name="Dittami S."/>
            <person name="Maumus F."/>
            <person name="Michel G."/>
            <person name="Kersting A."/>
            <person name="Lauritano C."/>
            <person name="Lohaus R."/>
            <person name="Toepel M."/>
            <person name="Tonon T."/>
            <person name="Vanneste K."/>
            <person name="Amirebrahimi M."/>
            <person name="Brakel J."/>
            <person name="Bostroem C."/>
            <person name="Chovatia M."/>
            <person name="Grimwood J."/>
            <person name="Jenkins J.W."/>
            <person name="Jueterbock A."/>
            <person name="Mraz A."/>
            <person name="Stam W.T."/>
            <person name="Tice H."/>
            <person name="Bornberg-Bauer E."/>
            <person name="Green P.J."/>
            <person name="Pearson G.A."/>
            <person name="Procaccini G."/>
            <person name="Duarte C.M."/>
            <person name="Schmutz J."/>
            <person name="Reusch T.B.H."/>
            <person name="Van de Peer Y."/>
        </authorList>
    </citation>
    <scope>NUCLEOTIDE SEQUENCE [LARGE SCALE GENOMIC DNA]</scope>
    <source>
        <strain evidence="6">cv. Finnish</strain>
    </source>
</reference>
<sequence length="404" mass="45223">MFSPSRSSKGRLENTSSGCVFHDDSSKVDKKKKIFSTKKQQECDSLGKKEEEIDFVNELVPPKIGKCFSGGRSPNASLNLEDFLQIEGSSDIYVLGFQEIVPLNAGNVLVIEDNEPASKWLALISQALNKNNLNQEDVNNEEIPERNTCMKDSKSGSGLMFFQKPSLKVLSKNYTVESSHVKNCNCMDDGGINDDEGLQSRQQQHQWRVESPSDEETLEPSSTSRNQMNYLLISSKQMVGIFLSVWVRSELVQHVGHLRTSTVGRGIMGYLGNKGCISMSMSLHKTSFCFVCSHLASGEKEGDELKRNMDVAEILKTAQFPTVCKSKNNQIPEKILDHECDRVLWYGEGIEQFSYVRGESRFSDHRPVCAVFALQAELQCSRIQCSKCYSGARVQSTCRHTPEA</sequence>
<feature type="region of interest" description="Disordered" evidence="3">
    <location>
        <begin position="192"/>
        <end position="223"/>
    </location>
</feature>
<dbReference type="GO" id="GO:0034485">
    <property type="term" value="F:phosphatidylinositol-3,4,5-trisphosphate 5-phosphatase activity"/>
    <property type="evidence" value="ECO:0000318"/>
    <property type="project" value="GO_Central"/>
</dbReference>
<protein>
    <submittedName>
        <fullName evidence="5">Type I inositol-1,4,5-trisphosphate 5-phosphatase</fullName>
    </submittedName>
</protein>
<dbReference type="Gene3D" id="3.60.10.10">
    <property type="entry name" value="Endonuclease/exonuclease/phosphatase"/>
    <property type="match status" value="2"/>
</dbReference>
<dbReference type="OrthoDB" id="62798at2759"/>
<dbReference type="InterPro" id="IPR045849">
    <property type="entry name" value="IP5P_plant"/>
</dbReference>
<dbReference type="Proteomes" id="UP000036987">
    <property type="component" value="Unassembled WGS sequence"/>
</dbReference>
<evidence type="ECO:0000313" key="6">
    <source>
        <dbReference type="Proteomes" id="UP000036987"/>
    </source>
</evidence>
<gene>
    <name evidence="5" type="ORF">ZOSMA_224G00200</name>
</gene>
<dbReference type="GO" id="GO:0004439">
    <property type="term" value="F:phosphatidylinositol-4,5-bisphosphate 5-phosphatase activity"/>
    <property type="evidence" value="ECO:0000318"/>
    <property type="project" value="GO_Central"/>
</dbReference>
<evidence type="ECO:0000313" key="5">
    <source>
        <dbReference type="EMBL" id="KMZ68983.1"/>
    </source>
</evidence>
<dbReference type="InterPro" id="IPR000300">
    <property type="entry name" value="IPPc"/>
</dbReference>
<feature type="domain" description="Inositol polyphosphate-related phosphatase" evidence="4">
    <location>
        <begin position="165"/>
        <end position="381"/>
    </location>
</feature>
<evidence type="ECO:0000259" key="4">
    <source>
        <dbReference type="SMART" id="SM00128"/>
    </source>
</evidence>
<name>A0A0K9PIS6_ZOSMR</name>
<comment type="caution">
    <text evidence="5">The sequence shown here is derived from an EMBL/GenBank/DDBJ whole genome shotgun (WGS) entry which is preliminary data.</text>
</comment>
<keyword evidence="6" id="KW-1185">Reference proteome</keyword>
<evidence type="ECO:0000256" key="3">
    <source>
        <dbReference type="SAM" id="MobiDB-lite"/>
    </source>
</evidence>
<proteinExistence type="inferred from homology"/>
<dbReference type="AlphaFoldDB" id="A0A0K9PIS6"/>
<keyword evidence="2" id="KW-0378">Hydrolase</keyword>
<organism evidence="5 6">
    <name type="scientific">Zostera marina</name>
    <name type="common">Eelgrass</name>
    <dbReference type="NCBI Taxonomy" id="29655"/>
    <lineage>
        <taxon>Eukaryota</taxon>
        <taxon>Viridiplantae</taxon>
        <taxon>Streptophyta</taxon>
        <taxon>Embryophyta</taxon>
        <taxon>Tracheophyta</taxon>
        <taxon>Spermatophyta</taxon>
        <taxon>Magnoliopsida</taxon>
        <taxon>Liliopsida</taxon>
        <taxon>Zosteraceae</taxon>
        <taxon>Zostera</taxon>
    </lineage>
</organism>
<dbReference type="STRING" id="29655.A0A0K9PIS6"/>
<dbReference type="SUPFAM" id="SSF56219">
    <property type="entry name" value="DNase I-like"/>
    <property type="match status" value="1"/>
</dbReference>
<feature type="region of interest" description="Disordered" evidence="3">
    <location>
        <begin position="1"/>
        <end position="27"/>
    </location>
</feature>